<evidence type="ECO:0000313" key="1">
    <source>
        <dbReference type="EMBL" id="PWJ52990.1"/>
    </source>
</evidence>
<reference evidence="1 2" key="1">
    <citation type="submission" date="2018-03" db="EMBL/GenBank/DDBJ databases">
        <title>Genomic Encyclopedia of Archaeal and Bacterial Type Strains, Phase II (KMG-II): from individual species to whole genera.</title>
        <authorList>
            <person name="Goeker M."/>
        </authorList>
    </citation>
    <scope>NUCLEOTIDE SEQUENCE [LARGE SCALE GENOMIC DNA]</scope>
    <source>
        <strain evidence="1 2">DSM 44889</strain>
    </source>
</reference>
<protein>
    <submittedName>
        <fullName evidence="1">Uncharacterized protein (TIGR04255 family)</fullName>
    </submittedName>
</protein>
<dbReference type="Proteomes" id="UP000245469">
    <property type="component" value="Unassembled WGS sequence"/>
</dbReference>
<accession>A0A316A7N9</accession>
<evidence type="ECO:0000313" key="2">
    <source>
        <dbReference type="Proteomes" id="UP000245469"/>
    </source>
</evidence>
<dbReference type="OrthoDB" id="128994at2"/>
<organism evidence="1 2">
    <name type="scientific">Quadrisphaera granulorum</name>
    <dbReference type="NCBI Taxonomy" id="317664"/>
    <lineage>
        <taxon>Bacteria</taxon>
        <taxon>Bacillati</taxon>
        <taxon>Actinomycetota</taxon>
        <taxon>Actinomycetes</taxon>
        <taxon>Kineosporiales</taxon>
        <taxon>Kineosporiaceae</taxon>
        <taxon>Quadrisphaera</taxon>
    </lineage>
</organism>
<dbReference type="AlphaFoldDB" id="A0A316A7N9"/>
<name>A0A316A7N9_9ACTN</name>
<gene>
    <name evidence="1" type="ORF">BXY45_1157</name>
</gene>
<proteinExistence type="predicted"/>
<sequence>MRSLVEHHQQPSASFATPPVIEVVLAVEFVPLPVGVLGALHLARIVDRWAGSEPDVEETVAAPPNTLEVVTGVGALPFSFGFGSPGVRFLVYTEHRSLLVQVQNDRLVLNWRRVHEHLLYPRFDFLREEFDRLWNDLCREVALREDALQPVIAEVTYVNEIHHAGRSEQPFAHLSAGAATVATLPTLRFQYQMPVQPAHMHGGGAVVVDAEPSGGEGHRMTVSTRLALHSTPGADRPVEALVSAHDVSVAEFVRATTDAYHREWGAEGL</sequence>
<comment type="caution">
    <text evidence="1">The sequence shown here is derived from an EMBL/GenBank/DDBJ whole genome shotgun (WGS) entry which is preliminary data.</text>
</comment>
<keyword evidence="2" id="KW-1185">Reference proteome</keyword>
<dbReference type="EMBL" id="QGDQ01000015">
    <property type="protein sequence ID" value="PWJ52990.1"/>
    <property type="molecule type" value="Genomic_DNA"/>
</dbReference>
<dbReference type="RefSeq" id="WP_109774849.1">
    <property type="nucleotide sequence ID" value="NZ_QGDQ01000015.1"/>
</dbReference>